<dbReference type="KEGG" id="aaqi:AAQM_2014"/>
<dbReference type="GO" id="GO:0003677">
    <property type="term" value="F:DNA binding"/>
    <property type="evidence" value="ECO:0007669"/>
    <property type="project" value="InterPro"/>
</dbReference>
<dbReference type="AlphaFoldDB" id="A0AAE7B6V1"/>
<dbReference type="Pfam" id="PF02452">
    <property type="entry name" value="PemK_toxin"/>
    <property type="match status" value="1"/>
</dbReference>
<dbReference type="EMBL" id="CP030944">
    <property type="protein sequence ID" value="QKE26735.1"/>
    <property type="molecule type" value="Genomic_DNA"/>
</dbReference>
<evidence type="ECO:0000313" key="2">
    <source>
        <dbReference type="Proteomes" id="UP000502065"/>
    </source>
</evidence>
<dbReference type="Proteomes" id="UP000502065">
    <property type="component" value="Chromosome"/>
</dbReference>
<dbReference type="InterPro" id="IPR003477">
    <property type="entry name" value="PemK-like"/>
</dbReference>
<accession>A0AAE7B6V1</accession>
<dbReference type="RefSeq" id="WP_129095736.1">
    <property type="nucleotide sequence ID" value="NZ_CBCSAE010000012.1"/>
</dbReference>
<gene>
    <name evidence="1" type="ORF">AAQM_2014</name>
</gene>
<sequence>MVGQIHLAKIYFMDLSEYKIRPVLVIKNLDDDCICLQLTTQYYDDNMIISNYDLIDGKLKKDFLIIVPKNFTLHKSILFKYLGTINAEKQKKIFKIFCEKIGCN</sequence>
<keyword evidence="2" id="KW-1185">Reference proteome</keyword>
<proteinExistence type="predicted"/>
<dbReference type="SUPFAM" id="SSF50118">
    <property type="entry name" value="Cell growth inhibitor/plasmid maintenance toxic component"/>
    <property type="match status" value="1"/>
</dbReference>
<name>A0AAE7B6V1_9BACT</name>
<organism evidence="1 2">
    <name type="scientific">Arcobacter aquimarinus</name>
    <dbReference type="NCBI Taxonomy" id="1315211"/>
    <lineage>
        <taxon>Bacteria</taxon>
        <taxon>Pseudomonadati</taxon>
        <taxon>Campylobacterota</taxon>
        <taxon>Epsilonproteobacteria</taxon>
        <taxon>Campylobacterales</taxon>
        <taxon>Arcobacteraceae</taxon>
        <taxon>Arcobacter</taxon>
    </lineage>
</organism>
<reference evidence="1 2" key="1">
    <citation type="submission" date="2018-07" db="EMBL/GenBank/DDBJ databases">
        <title>Identification of phenol metabolism pathways in Arcobacter.</title>
        <authorList>
            <person name="Miller W.G."/>
            <person name="Yee E."/>
            <person name="Bono J.L."/>
        </authorList>
    </citation>
    <scope>NUCLEOTIDE SEQUENCE [LARGE SCALE GENOMIC DNA]</scope>
    <source>
        <strain evidence="1 2">W63</strain>
    </source>
</reference>
<dbReference type="Gene3D" id="2.30.30.110">
    <property type="match status" value="1"/>
</dbReference>
<protein>
    <submittedName>
        <fullName evidence="1">Toxin-antitoxin system, toxin component, MazF/PemK family</fullName>
    </submittedName>
</protein>
<evidence type="ECO:0000313" key="1">
    <source>
        <dbReference type="EMBL" id="QKE26735.1"/>
    </source>
</evidence>
<dbReference type="InterPro" id="IPR011067">
    <property type="entry name" value="Plasmid_toxin/cell-grow_inhib"/>
</dbReference>